<feature type="region of interest" description="Disordered" evidence="3">
    <location>
        <begin position="92"/>
        <end position="111"/>
    </location>
</feature>
<feature type="compositionally biased region" description="Polar residues" evidence="3">
    <location>
        <begin position="57"/>
        <end position="67"/>
    </location>
</feature>
<accession>B3FHC2</accession>
<reference evidence="4 5" key="1">
    <citation type="journal article" date="2008" name="Virology">
        <title>Rose spring dwarf-associated virus has RNA structural and gene-expression features like those of Barley yellow dwarf virus.</title>
        <authorList>
            <person name="Salem N.M."/>
            <person name="Miller W.A."/>
            <person name="Rowhani A."/>
            <person name="Golino D.A."/>
            <person name="Moyne A.L."/>
            <person name="Falk B.W."/>
        </authorList>
    </citation>
    <scope>NUCLEOTIDE SEQUENCE [LARGE SCALE GENOMIC DNA]</scope>
    <source>
        <strain evidence="4">California</strain>
    </source>
</reference>
<keyword evidence="5" id="KW-1185">Reference proteome</keyword>
<dbReference type="Pfam" id="PF01659">
    <property type="entry name" value="Luteo_Vpg"/>
    <property type="match status" value="1"/>
</dbReference>
<keyword evidence="1" id="KW-0813">Transport</keyword>
<evidence type="ECO:0000256" key="1">
    <source>
        <dbReference type="ARBA" id="ARBA00022448"/>
    </source>
</evidence>
<feature type="region of interest" description="Disordered" evidence="3">
    <location>
        <begin position="47"/>
        <end position="69"/>
    </location>
</feature>
<evidence type="ECO:0000256" key="3">
    <source>
        <dbReference type="SAM" id="MobiDB-lite"/>
    </source>
</evidence>
<evidence type="ECO:0000313" key="4">
    <source>
        <dbReference type="EMBL" id="ABV89769.1"/>
    </source>
</evidence>
<dbReference type="GO" id="GO:0046740">
    <property type="term" value="P:transport of virus in host, cell to cell"/>
    <property type="evidence" value="ECO:0007669"/>
    <property type="project" value="UniProtKB-KW"/>
</dbReference>
<dbReference type="InterPro" id="IPR001964">
    <property type="entry name" value="Luteo_VPG"/>
</dbReference>
<name>B3FHC2_9TOMB</name>
<proteinExistence type="predicted"/>
<organism evidence="4 5">
    <name type="scientific">Rose spring dwarf-associated virus</name>
    <dbReference type="NCBI Taxonomy" id="474454"/>
    <lineage>
        <taxon>Viruses</taxon>
        <taxon>Riboviria</taxon>
        <taxon>Orthornavirae</taxon>
        <taxon>Kitrinoviricota</taxon>
        <taxon>Tolucaviricetes</taxon>
        <taxon>Tolivirales</taxon>
        <taxon>Tombusviridae</taxon>
        <taxon>Regressovirinae</taxon>
        <taxon>Luteovirus</taxon>
        <taxon>Luteovirus rosae</taxon>
    </lineage>
</organism>
<protein>
    <submittedName>
        <fullName evidence="4">Movement protein P4</fullName>
    </submittedName>
</protein>
<evidence type="ECO:0000313" key="5">
    <source>
        <dbReference type="Proteomes" id="UP000204276"/>
    </source>
</evidence>
<dbReference type="KEGG" id="vg:6369702"/>
<dbReference type="RefSeq" id="YP_001949740.1">
    <property type="nucleotide sequence ID" value="NC_010806.1"/>
</dbReference>
<dbReference type="GeneID" id="6369702"/>
<feature type="compositionally biased region" description="Polar residues" evidence="3">
    <location>
        <begin position="92"/>
        <end position="109"/>
    </location>
</feature>
<dbReference type="Proteomes" id="UP000204276">
    <property type="component" value="Segment"/>
</dbReference>
<dbReference type="PRINTS" id="PR00912">
    <property type="entry name" value="LVIRUSORF5"/>
</dbReference>
<keyword evidence="2" id="KW-0916">Viral movement protein</keyword>
<sequence length="186" mass="20843">MAKLNKHKDDPGSLTRLAQWLFKSNRPETDEGPDEEEVDARVDVVEAEWPHHEATGKITSSQSTTLRRPTPGSLNLVPVYHSVLHSRVEFSSPSMNLRSQTSTSSTSPMRPQLLPVRSQLKSILPVPKQLLRATSRQSLLQNVDNSPGPPGRFVELDGCQHRIPTKRQLTRTTNSFSSMQEMDPAR</sequence>
<dbReference type="EMBL" id="EU024678">
    <property type="protein sequence ID" value="ABV89769.1"/>
    <property type="molecule type" value="Genomic_RNA"/>
</dbReference>
<evidence type="ECO:0000256" key="2">
    <source>
        <dbReference type="ARBA" id="ARBA00023031"/>
    </source>
</evidence>